<dbReference type="OrthoDB" id="429671at2759"/>
<dbReference type="EMBL" id="CM035433">
    <property type="protein sequence ID" value="KAH7293913.1"/>
    <property type="molecule type" value="Genomic_DNA"/>
</dbReference>
<evidence type="ECO:0000256" key="2">
    <source>
        <dbReference type="ARBA" id="ARBA00009085"/>
    </source>
</evidence>
<dbReference type="AlphaFoldDB" id="A0A8T2REG6"/>
<keyword evidence="5 7" id="KW-0378">Hydrolase</keyword>
<keyword evidence="3 7" id="KW-0645">Protease</keyword>
<dbReference type="Pfam" id="PF00443">
    <property type="entry name" value="UCH"/>
    <property type="match status" value="1"/>
</dbReference>
<keyword evidence="10" id="KW-1185">Reference proteome</keyword>
<keyword evidence="6 7" id="KW-0788">Thiol protease</keyword>
<dbReference type="EC" id="3.4.19.12" evidence="7"/>
<feature type="domain" description="USP" evidence="8">
    <location>
        <begin position="236"/>
        <end position="590"/>
    </location>
</feature>
<comment type="function">
    <text evidence="7">Recognizes and hydrolyzes the peptide bond at the C-terminal Gly of ubiquitin. Involved in the processing of poly-ubiquitin precursors as well as that of ubiquitinated proteins.</text>
</comment>
<dbReference type="PROSITE" id="PS00973">
    <property type="entry name" value="USP_2"/>
    <property type="match status" value="1"/>
</dbReference>
<proteinExistence type="inferred from homology"/>
<dbReference type="PANTHER" id="PTHR24006:SF687">
    <property type="entry name" value="UBIQUITIN CARBOXYL-TERMINAL HYDROLASE 10"/>
    <property type="match status" value="1"/>
</dbReference>
<comment type="similarity">
    <text evidence="2 7">Belongs to the peptidase C19 family.</text>
</comment>
<evidence type="ECO:0000256" key="7">
    <source>
        <dbReference type="RuleBase" id="RU366025"/>
    </source>
</evidence>
<dbReference type="PROSITE" id="PS00972">
    <property type="entry name" value="USP_1"/>
    <property type="match status" value="1"/>
</dbReference>
<sequence>MSTADKQVFVFGSFSEEEASHFQFTPQLFVKKNAHTGDCANFNKTKLSKDQFVLNESHLKAVISSNGDSKQEGSSSLALNVVSMASNDEASCNGGTIGSSENVPKENGSLCDKAISVNEINGNVFDSSSELEHGVGLVGSPSLHAADPCSPQFGTDNRKVEFVDESSVSSGKIASKTWASLLDQEASKKISLKESNEANRLTQKEQTAVLVTDLSGNSWLSSLKHAEVTGKRLQPRGLVNKGNLCFLNATLQALLSCSSFIHLLHVLQERGVPKTGFPTISAYVDFFKEFELQPKAEKQADKPPSDVGRPFVPSMFDDILHQFNPQQPATRAPRSRQEDAQEFLIFAMDRLHDELLRLDGNEENIADAKNIAVQAANEDDDWETVGPKNRTALVRTHAFCKSALSDIFGGDLYSVIKTRGSKASATVQPFLVLHLDIMSDAVDTVEDALRLFAAPETLDGYKAPVGKAGVVSASKSVKIQSLPRILILHMKRFSYGAQGSSKLHKMVHFPLNLTLGRDLLATQSSGIESRNYELVATVTHHGKDPSRGHYTAHSKQSNGQWLRYDDAVVSLVGATRVLQDPVYLLFYKRTVHT</sequence>
<evidence type="ECO:0000256" key="6">
    <source>
        <dbReference type="ARBA" id="ARBA00022807"/>
    </source>
</evidence>
<reference evidence="9" key="1">
    <citation type="submission" date="2021-08" db="EMBL/GenBank/DDBJ databases">
        <title>WGS assembly of Ceratopteris richardii.</title>
        <authorList>
            <person name="Marchant D.B."/>
            <person name="Chen G."/>
            <person name="Jenkins J."/>
            <person name="Shu S."/>
            <person name="Leebens-Mack J."/>
            <person name="Grimwood J."/>
            <person name="Schmutz J."/>
            <person name="Soltis P."/>
            <person name="Soltis D."/>
            <person name="Chen Z.-H."/>
        </authorList>
    </citation>
    <scope>NUCLEOTIDE SEQUENCE</scope>
    <source>
        <strain evidence="9">Whitten #5841</strain>
        <tissue evidence="9">Leaf</tissue>
    </source>
</reference>
<dbReference type="GO" id="GO:0005829">
    <property type="term" value="C:cytosol"/>
    <property type="evidence" value="ECO:0007669"/>
    <property type="project" value="TreeGrafter"/>
</dbReference>
<dbReference type="InterPro" id="IPR038765">
    <property type="entry name" value="Papain-like_cys_pep_sf"/>
</dbReference>
<dbReference type="PROSITE" id="PS50235">
    <property type="entry name" value="USP_3"/>
    <property type="match status" value="1"/>
</dbReference>
<dbReference type="GO" id="GO:0016579">
    <property type="term" value="P:protein deubiquitination"/>
    <property type="evidence" value="ECO:0007669"/>
    <property type="project" value="InterPro"/>
</dbReference>
<evidence type="ECO:0000313" key="9">
    <source>
        <dbReference type="EMBL" id="KAH7293913.1"/>
    </source>
</evidence>
<keyword evidence="4 7" id="KW-0833">Ubl conjugation pathway</keyword>
<dbReference type="GO" id="GO:0005634">
    <property type="term" value="C:nucleus"/>
    <property type="evidence" value="ECO:0007669"/>
    <property type="project" value="TreeGrafter"/>
</dbReference>
<comment type="catalytic activity">
    <reaction evidence="1 7">
        <text>Thiol-dependent hydrolysis of ester, thioester, amide, peptide and isopeptide bonds formed by the C-terminal Gly of ubiquitin (a 76-residue protein attached to proteins as an intracellular targeting signal).</text>
        <dbReference type="EC" id="3.4.19.12"/>
    </reaction>
</comment>
<dbReference type="OMA" id="PCNGSET"/>
<evidence type="ECO:0000256" key="4">
    <source>
        <dbReference type="ARBA" id="ARBA00022786"/>
    </source>
</evidence>
<organism evidence="9 10">
    <name type="scientific">Ceratopteris richardii</name>
    <name type="common">Triangle waterfern</name>
    <dbReference type="NCBI Taxonomy" id="49495"/>
    <lineage>
        <taxon>Eukaryota</taxon>
        <taxon>Viridiplantae</taxon>
        <taxon>Streptophyta</taxon>
        <taxon>Embryophyta</taxon>
        <taxon>Tracheophyta</taxon>
        <taxon>Polypodiopsida</taxon>
        <taxon>Polypodiidae</taxon>
        <taxon>Polypodiales</taxon>
        <taxon>Pteridineae</taxon>
        <taxon>Pteridaceae</taxon>
        <taxon>Parkerioideae</taxon>
        <taxon>Ceratopteris</taxon>
    </lineage>
</organism>
<dbReference type="InterPro" id="IPR050164">
    <property type="entry name" value="Peptidase_C19"/>
</dbReference>
<dbReference type="InterPro" id="IPR028889">
    <property type="entry name" value="USP"/>
</dbReference>
<dbReference type="InterPro" id="IPR001394">
    <property type="entry name" value="Peptidase_C19_UCH"/>
</dbReference>
<dbReference type="GO" id="GO:0004843">
    <property type="term" value="F:cysteine-type deubiquitinase activity"/>
    <property type="evidence" value="ECO:0007669"/>
    <property type="project" value="UniProtKB-UniRule"/>
</dbReference>
<protein>
    <recommendedName>
        <fullName evidence="7">Ubiquitin carboxyl-terminal hydrolase</fullName>
        <ecNumber evidence="7">3.4.19.12</ecNumber>
    </recommendedName>
</protein>
<accession>A0A8T2REG6</accession>
<dbReference type="Gene3D" id="3.90.70.10">
    <property type="entry name" value="Cysteine proteinases"/>
    <property type="match status" value="1"/>
</dbReference>
<dbReference type="InterPro" id="IPR018200">
    <property type="entry name" value="USP_CS"/>
</dbReference>
<dbReference type="GO" id="GO:0006508">
    <property type="term" value="P:proteolysis"/>
    <property type="evidence" value="ECO:0007669"/>
    <property type="project" value="UniProtKB-KW"/>
</dbReference>
<dbReference type="Proteomes" id="UP000825935">
    <property type="component" value="Chromosome 28"/>
</dbReference>
<dbReference type="PANTHER" id="PTHR24006">
    <property type="entry name" value="UBIQUITIN CARBOXYL-TERMINAL HYDROLASE"/>
    <property type="match status" value="1"/>
</dbReference>
<dbReference type="SUPFAM" id="SSF54001">
    <property type="entry name" value="Cysteine proteinases"/>
    <property type="match status" value="1"/>
</dbReference>
<comment type="caution">
    <text evidence="9">The sequence shown here is derived from an EMBL/GenBank/DDBJ whole genome shotgun (WGS) entry which is preliminary data.</text>
</comment>
<dbReference type="CDD" id="cd02257">
    <property type="entry name" value="Peptidase_C19"/>
    <property type="match status" value="1"/>
</dbReference>
<evidence type="ECO:0000256" key="5">
    <source>
        <dbReference type="ARBA" id="ARBA00022801"/>
    </source>
</evidence>
<evidence type="ECO:0000313" key="10">
    <source>
        <dbReference type="Proteomes" id="UP000825935"/>
    </source>
</evidence>
<gene>
    <name evidence="9" type="ORF">KP509_28G047700</name>
</gene>
<evidence type="ECO:0000256" key="3">
    <source>
        <dbReference type="ARBA" id="ARBA00022670"/>
    </source>
</evidence>
<name>A0A8T2REG6_CERRI</name>
<evidence type="ECO:0000256" key="1">
    <source>
        <dbReference type="ARBA" id="ARBA00000707"/>
    </source>
</evidence>
<evidence type="ECO:0000259" key="8">
    <source>
        <dbReference type="PROSITE" id="PS50235"/>
    </source>
</evidence>